<dbReference type="Proteomes" id="UP001042704">
    <property type="component" value="Chromosome"/>
</dbReference>
<evidence type="ECO:0000313" key="8">
    <source>
        <dbReference type="Proteomes" id="UP001042704"/>
    </source>
</evidence>
<dbReference type="InterPro" id="IPR013655">
    <property type="entry name" value="PAS_fold_3"/>
</dbReference>
<dbReference type="InterPro" id="IPR004358">
    <property type="entry name" value="Sig_transdc_His_kin-like_C"/>
</dbReference>
<evidence type="ECO:0000256" key="2">
    <source>
        <dbReference type="ARBA" id="ARBA00012438"/>
    </source>
</evidence>
<dbReference type="PANTHER" id="PTHR43304:SF1">
    <property type="entry name" value="PAC DOMAIN-CONTAINING PROTEIN"/>
    <property type="match status" value="1"/>
</dbReference>
<dbReference type="CDD" id="cd00075">
    <property type="entry name" value="HATPase"/>
    <property type="match status" value="1"/>
</dbReference>
<dbReference type="Gene3D" id="3.30.450.20">
    <property type="entry name" value="PAS domain"/>
    <property type="match status" value="1"/>
</dbReference>
<reference evidence="7" key="1">
    <citation type="journal article" date="2001" name="Int. J. Syst. Evol. Microbiol.">
        <title>Methanofollis aquaemaris sp. nov., a methanogen isolated from an aquaculture fish pond.</title>
        <authorList>
            <person name="Lai M.C."/>
            <person name="Chen S.C."/>
        </authorList>
    </citation>
    <scope>NUCLEOTIDE SEQUENCE</scope>
    <source>
        <strain evidence="7">N2F9704</strain>
    </source>
</reference>
<dbReference type="KEGG" id="maqe:RJ40_00465"/>
<evidence type="ECO:0000256" key="4">
    <source>
        <dbReference type="ARBA" id="ARBA00022679"/>
    </source>
</evidence>
<accession>A0A8A3S350</accession>
<keyword evidence="3" id="KW-0597">Phosphoprotein</keyword>
<dbReference type="Pfam" id="PF02518">
    <property type="entry name" value="HATPase_c"/>
    <property type="match status" value="1"/>
</dbReference>
<dbReference type="InterPro" id="IPR035965">
    <property type="entry name" value="PAS-like_dom_sf"/>
</dbReference>
<dbReference type="GeneID" id="76422781"/>
<dbReference type="Gene3D" id="3.30.565.10">
    <property type="entry name" value="Histidine kinase-like ATPase, C-terminal domain"/>
    <property type="match status" value="1"/>
</dbReference>
<evidence type="ECO:0000259" key="6">
    <source>
        <dbReference type="SMART" id="SM00387"/>
    </source>
</evidence>
<sequence>MLFLIASSMDAFELLVGFTRTYEQWELDEFLTAALLLSVGLTIFSLRRWKELKIEIQARKKIQERLKFAIEGGSLGVWDWNVATGELLIIHDWINDRSFPSPEEETHVSTLEQRIHPEDYLLLVKSMEEVKDDAMLYYEAECRERCQLGTWRWVNVIGKVTARDEEGRPIRATGIARDVTEMHRTRKALDEANKKLDLLYSITRHDLLNQISIIAAYMGLIEDEMGGNETFRGYVRHVATATSTIRDQVVFMQDYESMGVKAPAWQCVGKIARFAGEQASHGDLEIDILTGRVEVFADPLFEKVIFNLVDNTVRHGEGTTAFRVSFHEENDKGIIVFEDDGKGIPAGLKEQIFSRGFGRQDSGLGLFLVREILGITGMSIREKGEEGKGARFEIVVPAGGFRKDHP</sequence>
<dbReference type="GO" id="GO:0004673">
    <property type="term" value="F:protein histidine kinase activity"/>
    <property type="evidence" value="ECO:0007669"/>
    <property type="project" value="UniProtKB-EC"/>
</dbReference>
<proteinExistence type="predicted"/>
<dbReference type="PANTHER" id="PTHR43304">
    <property type="entry name" value="PHYTOCHROME-LIKE PROTEIN CPH1"/>
    <property type="match status" value="1"/>
</dbReference>
<dbReference type="SMART" id="SM00387">
    <property type="entry name" value="HATPase_c"/>
    <property type="match status" value="1"/>
</dbReference>
<dbReference type="InterPro" id="IPR003594">
    <property type="entry name" value="HATPase_dom"/>
</dbReference>
<dbReference type="SUPFAM" id="SSF55785">
    <property type="entry name" value="PYP-like sensor domain (PAS domain)"/>
    <property type="match status" value="1"/>
</dbReference>
<evidence type="ECO:0000256" key="5">
    <source>
        <dbReference type="ARBA" id="ARBA00022777"/>
    </source>
</evidence>
<protein>
    <recommendedName>
        <fullName evidence="2">histidine kinase</fullName>
        <ecNumber evidence="2">2.7.13.3</ecNumber>
    </recommendedName>
</protein>
<dbReference type="RefSeq" id="WP_265581379.1">
    <property type="nucleotide sequence ID" value="NZ_CP036172.1"/>
</dbReference>
<reference evidence="7" key="2">
    <citation type="submission" date="2019-02" db="EMBL/GenBank/DDBJ databases">
        <authorList>
            <person name="Chen S.-C."/>
            <person name="Chien H.-H."/>
            <person name="Lai M.-C."/>
        </authorList>
    </citation>
    <scope>NUCLEOTIDE SEQUENCE</scope>
    <source>
        <strain evidence="7">N2F9704</strain>
    </source>
</reference>
<dbReference type="Pfam" id="PF08447">
    <property type="entry name" value="PAS_3"/>
    <property type="match status" value="1"/>
</dbReference>
<evidence type="ECO:0000313" key="7">
    <source>
        <dbReference type="EMBL" id="QSZ66080.1"/>
    </source>
</evidence>
<keyword evidence="8" id="KW-1185">Reference proteome</keyword>
<evidence type="ECO:0000256" key="1">
    <source>
        <dbReference type="ARBA" id="ARBA00000085"/>
    </source>
</evidence>
<dbReference type="SUPFAM" id="SSF55874">
    <property type="entry name" value="ATPase domain of HSP90 chaperone/DNA topoisomerase II/histidine kinase"/>
    <property type="match status" value="1"/>
</dbReference>
<organism evidence="7 8">
    <name type="scientific">Methanofollis aquaemaris</name>
    <dbReference type="NCBI Taxonomy" id="126734"/>
    <lineage>
        <taxon>Archaea</taxon>
        <taxon>Methanobacteriati</taxon>
        <taxon>Methanobacteriota</taxon>
        <taxon>Stenosarchaea group</taxon>
        <taxon>Methanomicrobia</taxon>
        <taxon>Methanomicrobiales</taxon>
        <taxon>Methanomicrobiaceae</taxon>
        <taxon>Methanofollis</taxon>
    </lineage>
</organism>
<dbReference type="InterPro" id="IPR052162">
    <property type="entry name" value="Sensor_kinase/Photoreceptor"/>
</dbReference>
<feature type="domain" description="Histidine kinase/HSP90-like ATPase" evidence="6">
    <location>
        <begin position="296"/>
        <end position="400"/>
    </location>
</feature>
<dbReference type="AlphaFoldDB" id="A0A8A3S350"/>
<keyword evidence="4" id="KW-0808">Transferase</keyword>
<keyword evidence="5" id="KW-0418">Kinase</keyword>
<dbReference type="PRINTS" id="PR00344">
    <property type="entry name" value="BCTRLSENSOR"/>
</dbReference>
<name>A0A8A3S350_9EURY</name>
<dbReference type="EC" id="2.7.13.3" evidence="2"/>
<dbReference type="InterPro" id="IPR036890">
    <property type="entry name" value="HATPase_C_sf"/>
</dbReference>
<gene>
    <name evidence="7" type="ORF">RJ40_00465</name>
</gene>
<evidence type="ECO:0000256" key="3">
    <source>
        <dbReference type="ARBA" id="ARBA00022553"/>
    </source>
</evidence>
<dbReference type="EMBL" id="CP036172">
    <property type="protein sequence ID" value="QSZ66080.1"/>
    <property type="molecule type" value="Genomic_DNA"/>
</dbReference>
<comment type="catalytic activity">
    <reaction evidence="1">
        <text>ATP + protein L-histidine = ADP + protein N-phospho-L-histidine.</text>
        <dbReference type="EC" id="2.7.13.3"/>
    </reaction>
</comment>